<feature type="region of interest" description="Disordered" evidence="17">
    <location>
        <begin position="1"/>
        <end position="75"/>
    </location>
</feature>
<evidence type="ECO:0000259" key="18">
    <source>
        <dbReference type="PROSITE" id="PS50089"/>
    </source>
</evidence>
<comment type="function">
    <text evidence="16">E3 ubiquitin-protein ligase. Component of the ribosome quality control complex (RQC), a ribosome-associated complex that mediates ubiquitination and extraction of incompletely synthesized nascent chains for proteasomal degradation.</text>
</comment>
<dbReference type="RefSeq" id="XP_052947219.1">
    <property type="nucleotide sequence ID" value="XM_053086840.1"/>
</dbReference>
<proteinExistence type="inferred from homology"/>
<sequence>MPKAGKSSASSGTRKKHAKKSGKGEEDAAAPQQPAQRGQKKLSKAQKKAQPKVKQYIPPPKPPAPPIPDPLDGQGLARSLPADLVVILRRLGKKDEVTRRKGLEELREWVSKDGDEVEKELQETALFSAVPVWLHNLASLLQSPFHRSLSLQLQSDLLAIPSIRSAILDSLSLGLLPGTQNRDVLGSWLVAALEDGRRTGVTASWEGSTSWTEADGRINLAEHLGSLVEYLSLGILDPASLHDDIHPAPVSNAVAPAVKKGGKAKFVLPAETAPAVPEEDTSSSERLARYRIGGLVGLSRVAQDIAKNNIPLPEELVALLRHSDVWSSLSSEPVDEAANLGLEQPAIRKAAYTLLDTLIDTYPEEVGREETLKLLSVAVLASCWSEKDSSVWQQGGQAIVKFLSTCRDATDTPSESDEESDEEEEDEEEAKAFKGEDNEDEEPKTSYPKPFADFLGWVSTICPSLPHLTYPLLLVIVSTLPDELLPLEGGPSEPLQSFLTHLWSPMDARLLSTHSLPNQQSAFQAFFQDAVDCTVFLLGKAMRRQDGQGTAEWLVQEQLVGRAWGEGVLDMGAKGGKRRGQDTAPEFEADVFGKALGRIALLDEPVLDKAVVQLRDILVTRCGQLESDDLSKASSSLLLRTPAILSAVRGANDNTAVLAGLAEVAKAVHQVAADGLSRSASAQSTDAPIYAEVLLSGLSGGIVDAETIQTFAGGLSRTAPTLATLLSPSLFIGLFEATGKYAPSANLATSLWAVIDSPNTPRETRFALSNILAATADSTFVGEGALDQITLEATETALSTSAGVEVAVSAIKRSNGLSDDALHTVLALVCTSIHDQVDDIINGSEEAIIPSAALDIFSAYAQQHPEETAQSDVLLHALIAVHHLIFLLPRNSMEEFQAPASALAIWKTVQQMSEDGQDIVEYKVSAALRDMLGQVSCLIEPGILVDVALSSKIGKKQQSPSDVRDSLLPSAQALLTLPTAPAYPSLSIIDPLVPVTDSTVDSTGTFDHQGRSLAARYAEAALAILRADRQLAQTSTDLLVLVLFAAVFAQDTLDIPVGGRGFYAPSVSRILLEDLVREVNGALSIALASVDEAVVKWHESAVAALATRSPSEPQDFLQQLFVSLKSASVASQSDTAPRVLRDVLSRHLRQSGAGEKEAEVWLAFGMSMMERSAPIFMAVISAVKPLLLDSERLQTAQNRLASYLTTIKPSQAAKEAIPALRRLLASAPPSDAPSLFLPQQRAIFVLRHVGHWLTSDDADDFDESMEVYVAQLYTVLAPVVQDVSGGHWDAIFDLVESGLETASMEDVSTHPLLYRCLELLQQVRDLASSNKALRALWVGKDRQLELVLKLFLQCRQANTTPLRLIHAAVLDLLQDVPDKATEAADLGQLCELLRQSTSSAIQSTAYRVLAKVIKTRTIALVVEVEGSVAEAEEGHVPREILLPAGLVDIVRSPVEWYSELAVPTALAHLLGWMAILDHFDDASRTLRWAYLDQINSTKLMEESLIPMLFAILGVTEVGAWNFPSSQFGVDEFYPDLLDPEELPDLAPLASHLFYRALTTLPSAMRTYYESLKDRQLSMSMLNFTARHYSPVIIRHEFSALREPSAMAILTEEGLNVRIAQGGGATVAAGTGSAEAIASYVVDEQPMEIGIRLPAEFPLRGVEIRDLKRVGVPENKWRGWLMSVQQTITSRNGLILEALTVFKKNVSLHFEGVVECAICYSIISLTDRTLPTKPCRTCKNRFHASCLFKWFNSSHSSSCPMCRALF</sequence>
<evidence type="ECO:0000256" key="17">
    <source>
        <dbReference type="SAM" id="MobiDB-lite"/>
    </source>
</evidence>
<keyword evidence="13 16" id="KW-0862">Zinc</keyword>
<evidence type="ECO:0000256" key="4">
    <source>
        <dbReference type="ARBA" id="ARBA00007997"/>
    </source>
</evidence>
<name>A0AA38HA83_9TREE</name>
<evidence type="ECO:0000256" key="11">
    <source>
        <dbReference type="ARBA" id="ARBA00022771"/>
    </source>
</evidence>
<evidence type="ECO:0000256" key="12">
    <source>
        <dbReference type="ARBA" id="ARBA00022786"/>
    </source>
</evidence>
<evidence type="ECO:0000256" key="6">
    <source>
        <dbReference type="ARBA" id="ARBA00017157"/>
    </source>
</evidence>
<dbReference type="FunFam" id="3.30.40.10:FF:000038">
    <property type="entry name" value="E3 ubiquitin-protein ligase listerin"/>
    <property type="match status" value="1"/>
</dbReference>
<keyword evidence="7" id="KW-0963">Cytoplasm</keyword>
<dbReference type="InterPro" id="IPR039795">
    <property type="entry name" value="LTN1/Rkr1"/>
</dbReference>
<evidence type="ECO:0000256" key="9">
    <source>
        <dbReference type="ARBA" id="ARBA00022723"/>
    </source>
</evidence>
<comment type="catalytic activity">
    <reaction evidence="1 16">
        <text>S-ubiquitinyl-[E2 ubiquitin-conjugating enzyme]-L-cysteine + [acceptor protein]-L-lysine = [E2 ubiquitin-conjugating enzyme]-L-cysteine + N(6)-ubiquitinyl-[acceptor protein]-L-lysine.</text>
        <dbReference type="EC" id="2.3.2.27"/>
    </reaction>
</comment>
<comment type="caution">
    <text evidence="19">The sequence shown here is derived from an EMBL/GenBank/DDBJ whole genome shotgun (WGS) entry which is preliminary data.</text>
</comment>
<dbReference type="Proteomes" id="UP001164286">
    <property type="component" value="Unassembled WGS sequence"/>
</dbReference>
<dbReference type="SUPFAM" id="SSF57850">
    <property type="entry name" value="RING/U-box"/>
    <property type="match status" value="1"/>
</dbReference>
<organism evidence="19 20">
    <name type="scientific">Dioszegia hungarica</name>
    <dbReference type="NCBI Taxonomy" id="4972"/>
    <lineage>
        <taxon>Eukaryota</taxon>
        <taxon>Fungi</taxon>
        <taxon>Dikarya</taxon>
        <taxon>Basidiomycota</taxon>
        <taxon>Agaricomycotina</taxon>
        <taxon>Tremellomycetes</taxon>
        <taxon>Tremellales</taxon>
        <taxon>Bulleribasidiaceae</taxon>
        <taxon>Dioszegia</taxon>
    </lineage>
</organism>
<evidence type="ECO:0000256" key="5">
    <source>
        <dbReference type="ARBA" id="ARBA00012483"/>
    </source>
</evidence>
<evidence type="ECO:0000256" key="10">
    <source>
        <dbReference type="ARBA" id="ARBA00022737"/>
    </source>
</evidence>
<dbReference type="Gene3D" id="3.30.40.10">
    <property type="entry name" value="Zinc/RING finger domain, C3HC4 (zinc finger)"/>
    <property type="match status" value="1"/>
</dbReference>
<dbReference type="Pfam" id="PF22958">
    <property type="entry name" value="Ltn1_1st"/>
    <property type="match status" value="1"/>
</dbReference>
<dbReference type="InterPro" id="IPR013083">
    <property type="entry name" value="Znf_RING/FYVE/PHD"/>
</dbReference>
<feature type="domain" description="RING-type" evidence="18">
    <location>
        <begin position="1715"/>
        <end position="1762"/>
    </location>
</feature>
<dbReference type="PANTHER" id="PTHR12389">
    <property type="entry name" value="ZINC FINGER PROTEIN 294"/>
    <property type="match status" value="1"/>
</dbReference>
<dbReference type="GO" id="GO:0008270">
    <property type="term" value="F:zinc ion binding"/>
    <property type="evidence" value="ECO:0007669"/>
    <property type="project" value="UniProtKB-KW"/>
</dbReference>
<evidence type="ECO:0000313" key="20">
    <source>
        <dbReference type="Proteomes" id="UP001164286"/>
    </source>
</evidence>
<evidence type="ECO:0000256" key="13">
    <source>
        <dbReference type="ARBA" id="ARBA00022833"/>
    </source>
</evidence>
<dbReference type="CDD" id="cd16491">
    <property type="entry name" value="RING-CH-C4HC3_LTN1"/>
    <property type="match status" value="1"/>
</dbReference>
<dbReference type="GO" id="GO:0072344">
    <property type="term" value="P:rescue of stalled ribosome"/>
    <property type="evidence" value="ECO:0007669"/>
    <property type="project" value="UniProtKB-UniRule"/>
</dbReference>
<dbReference type="InterPro" id="IPR001841">
    <property type="entry name" value="Znf_RING"/>
</dbReference>
<evidence type="ECO:0000313" key="19">
    <source>
        <dbReference type="EMBL" id="KAI9637442.1"/>
    </source>
</evidence>
<dbReference type="Pfam" id="PF13639">
    <property type="entry name" value="zf-RING_2"/>
    <property type="match status" value="1"/>
</dbReference>
<evidence type="ECO:0000256" key="14">
    <source>
        <dbReference type="ARBA" id="ARBA00055150"/>
    </source>
</evidence>
<dbReference type="PROSITE" id="PS50089">
    <property type="entry name" value="ZF_RING_2"/>
    <property type="match status" value="1"/>
</dbReference>
<dbReference type="Pfam" id="PF23009">
    <property type="entry name" value="UBC_like"/>
    <property type="match status" value="1"/>
</dbReference>
<dbReference type="InterPro" id="IPR054477">
    <property type="entry name" value="LTN1_E3_ligase_6th"/>
</dbReference>
<dbReference type="InterPro" id="IPR011016">
    <property type="entry name" value="Znf_RING-CH"/>
</dbReference>
<comment type="subunit">
    <text evidence="16">Component of the ribosome quality control complex (RQC).</text>
</comment>
<keyword evidence="12 16" id="KW-0833">Ubl conjugation pathway</keyword>
<protein>
    <recommendedName>
        <fullName evidence="6 16">E3 ubiquitin-protein ligase listerin</fullName>
        <ecNumber evidence="5 16">2.3.2.27</ecNumber>
    </recommendedName>
    <alternativeName>
        <fullName evidence="16">RING-type E3 ubiquitin transferase listerin</fullName>
    </alternativeName>
</protein>
<dbReference type="PANTHER" id="PTHR12389:SF0">
    <property type="entry name" value="E3 UBIQUITIN-PROTEIN LIGASE LISTERIN"/>
    <property type="match status" value="1"/>
</dbReference>
<comment type="similarity">
    <text evidence="4 16">Belongs to the LTN1 family.</text>
</comment>
<reference evidence="19" key="1">
    <citation type="journal article" date="2022" name="G3 (Bethesda)">
        <title>High quality genome of the basidiomycete yeast Dioszegia hungarica PDD-24b-2 isolated from cloud water.</title>
        <authorList>
            <person name="Jarrige D."/>
            <person name="Haridas S."/>
            <person name="Bleykasten-Grosshans C."/>
            <person name="Joly M."/>
            <person name="Nadalig T."/>
            <person name="Sancelme M."/>
            <person name="Vuilleumier S."/>
            <person name="Grigoriev I.V."/>
            <person name="Amato P."/>
            <person name="Bringel F."/>
        </authorList>
    </citation>
    <scope>NUCLEOTIDE SEQUENCE</scope>
    <source>
        <strain evidence="19">PDD-24b-2</strain>
    </source>
</reference>
<keyword evidence="9 16" id="KW-0479">Metal-binding</keyword>
<evidence type="ECO:0000256" key="15">
    <source>
        <dbReference type="PROSITE-ProRule" id="PRU00175"/>
    </source>
</evidence>
<dbReference type="EMBL" id="JAKWFO010000004">
    <property type="protein sequence ID" value="KAI9637442.1"/>
    <property type="molecule type" value="Genomic_DNA"/>
</dbReference>
<dbReference type="GO" id="GO:1990112">
    <property type="term" value="C:RQC complex"/>
    <property type="evidence" value="ECO:0007669"/>
    <property type="project" value="UniProtKB-UniRule"/>
</dbReference>
<evidence type="ECO:0000256" key="8">
    <source>
        <dbReference type="ARBA" id="ARBA00022679"/>
    </source>
</evidence>
<dbReference type="InterPro" id="IPR054476">
    <property type="entry name" value="Ltn1_N"/>
</dbReference>
<comment type="subcellular location">
    <subcellularLocation>
        <location evidence="2">Cytoplasm</location>
        <location evidence="2">Cytosol</location>
    </subcellularLocation>
</comment>
<keyword evidence="8 16" id="KW-0808">Transferase</keyword>
<dbReference type="SUPFAM" id="SSF48371">
    <property type="entry name" value="ARM repeat"/>
    <property type="match status" value="1"/>
</dbReference>
<dbReference type="InterPro" id="IPR054478">
    <property type="entry name" value="LTN1_UBC"/>
</dbReference>
<feature type="compositionally biased region" description="Pro residues" evidence="17">
    <location>
        <begin position="57"/>
        <end position="69"/>
    </location>
</feature>
<dbReference type="GO" id="GO:0043023">
    <property type="term" value="F:ribosomal large subunit binding"/>
    <property type="evidence" value="ECO:0007669"/>
    <property type="project" value="TreeGrafter"/>
</dbReference>
<keyword evidence="20" id="KW-1185">Reference proteome</keyword>
<dbReference type="SMART" id="SM00744">
    <property type="entry name" value="RINGv"/>
    <property type="match status" value="1"/>
</dbReference>
<accession>A0AA38HA83</accession>
<dbReference type="InterPro" id="IPR039804">
    <property type="entry name" value="RING-CH-C4HC3_LTN1"/>
</dbReference>
<dbReference type="EC" id="2.3.2.27" evidence="5 16"/>
<dbReference type="GO" id="GO:1990116">
    <property type="term" value="P:ribosome-associated ubiquitin-dependent protein catabolic process"/>
    <property type="evidence" value="ECO:0007669"/>
    <property type="project" value="UniProtKB-UniRule"/>
</dbReference>
<dbReference type="GeneID" id="77726041"/>
<comment type="pathway">
    <text evidence="3 16">Protein modification; protein ubiquitination.</text>
</comment>
<feature type="compositionally biased region" description="Basic residues" evidence="17">
    <location>
        <begin position="38"/>
        <end position="51"/>
    </location>
</feature>
<dbReference type="InterPro" id="IPR016024">
    <property type="entry name" value="ARM-type_fold"/>
</dbReference>
<evidence type="ECO:0000256" key="1">
    <source>
        <dbReference type="ARBA" id="ARBA00000900"/>
    </source>
</evidence>
<evidence type="ECO:0000256" key="2">
    <source>
        <dbReference type="ARBA" id="ARBA00004514"/>
    </source>
</evidence>
<dbReference type="GO" id="GO:0061630">
    <property type="term" value="F:ubiquitin protein ligase activity"/>
    <property type="evidence" value="ECO:0007669"/>
    <property type="project" value="UniProtKB-UniRule"/>
</dbReference>
<feature type="region of interest" description="Disordered" evidence="17">
    <location>
        <begin position="408"/>
        <end position="446"/>
    </location>
</feature>
<evidence type="ECO:0000256" key="3">
    <source>
        <dbReference type="ARBA" id="ARBA00004906"/>
    </source>
</evidence>
<comment type="function">
    <text evidence="14">E3 ubiquitin-protein ligase component of the ribosome quality control complex (RQC), a ribosome-associated complex that mediates ubiquitination and extraction of incompletely synthesized nascent chains for proteasomal degradation. Mediates ubiquitination of proteins derived from mRNAs lacking stop codons (non-stop proteins) and other translation arrest products induced by poly-lysine sequences and tandem rare codons. Ubiquitination leads to CDC48 recruitment for extraction and degradation of the incomplete translation product. May indirectly play a role in chromatin function and transcription.</text>
</comment>
<dbReference type="GO" id="GO:0005829">
    <property type="term" value="C:cytosol"/>
    <property type="evidence" value="ECO:0007669"/>
    <property type="project" value="UniProtKB-SubCell"/>
</dbReference>
<keyword evidence="11 15" id="KW-0863">Zinc-finger</keyword>
<dbReference type="Pfam" id="PF22999">
    <property type="entry name" value="LTN1_E3_ligase_6th"/>
    <property type="match status" value="1"/>
</dbReference>
<evidence type="ECO:0000256" key="7">
    <source>
        <dbReference type="ARBA" id="ARBA00022490"/>
    </source>
</evidence>
<gene>
    <name evidence="19" type="ORF">MKK02DRAFT_24099</name>
</gene>
<feature type="compositionally biased region" description="Acidic residues" evidence="17">
    <location>
        <begin position="414"/>
        <end position="429"/>
    </location>
</feature>
<evidence type="ECO:0000256" key="16">
    <source>
        <dbReference type="RuleBase" id="RU367090"/>
    </source>
</evidence>
<keyword evidence="10" id="KW-0677">Repeat</keyword>